<evidence type="ECO:0000313" key="2">
    <source>
        <dbReference type="Proteomes" id="UP001597368"/>
    </source>
</evidence>
<gene>
    <name evidence="1" type="ORF">ACFSKW_50375</name>
</gene>
<reference evidence="2" key="1">
    <citation type="journal article" date="2019" name="Int. J. Syst. Evol. Microbiol.">
        <title>The Global Catalogue of Microorganisms (GCM) 10K type strain sequencing project: providing services to taxonomists for standard genome sequencing and annotation.</title>
        <authorList>
            <consortium name="The Broad Institute Genomics Platform"/>
            <consortium name="The Broad Institute Genome Sequencing Center for Infectious Disease"/>
            <person name="Wu L."/>
            <person name="Ma J."/>
        </authorList>
    </citation>
    <scope>NUCLEOTIDE SEQUENCE [LARGE SCALE GENOMIC DNA]</scope>
    <source>
        <strain evidence="2">ICMP 6774ER</strain>
    </source>
</reference>
<dbReference type="RefSeq" id="WP_379582196.1">
    <property type="nucleotide sequence ID" value="NZ_JBHUFV010000094.1"/>
</dbReference>
<accession>A0ABW4TCD0</accession>
<comment type="caution">
    <text evidence="1">The sequence shown here is derived from an EMBL/GenBank/DDBJ whole genome shotgun (WGS) entry which is preliminary data.</text>
</comment>
<keyword evidence="2" id="KW-1185">Reference proteome</keyword>
<proteinExistence type="predicted"/>
<sequence length="212" mass="22669">MVADADAAWSALLPRVSHMEESARRIGVNAASLGQPLDGLERDVATAPRACRTDPLSAQSDTATLDRLEESLTRIGLELDEALAIKEAAGERLLITALVDEVESAQSIALETRARLVSRIAGPAPQVADRVADLRHRLAALRDLAAQGRWAATGRKAIGRERDARGTLQKLRETSSIRRSPWGECTEATVALEGKPMSVAAPANEGINADQH</sequence>
<organism evidence="1 2">
    <name type="scientific">Nonomuraea mangrovi</name>
    <dbReference type="NCBI Taxonomy" id="2316207"/>
    <lineage>
        <taxon>Bacteria</taxon>
        <taxon>Bacillati</taxon>
        <taxon>Actinomycetota</taxon>
        <taxon>Actinomycetes</taxon>
        <taxon>Streptosporangiales</taxon>
        <taxon>Streptosporangiaceae</taxon>
        <taxon>Nonomuraea</taxon>
    </lineage>
</organism>
<evidence type="ECO:0000313" key="1">
    <source>
        <dbReference type="EMBL" id="MFD1939692.1"/>
    </source>
</evidence>
<protein>
    <submittedName>
        <fullName evidence="1">Uncharacterized protein</fullName>
    </submittedName>
</protein>
<name>A0ABW4TCD0_9ACTN</name>
<dbReference type="EMBL" id="JBHUFV010000094">
    <property type="protein sequence ID" value="MFD1939692.1"/>
    <property type="molecule type" value="Genomic_DNA"/>
</dbReference>
<dbReference type="Proteomes" id="UP001597368">
    <property type="component" value="Unassembled WGS sequence"/>
</dbReference>